<keyword evidence="2" id="KW-1185">Reference proteome</keyword>
<name>A0ABT6ISW5_9GAMM</name>
<evidence type="ECO:0008006" key="3">
    <source>
        <dbReference type="Google" id="ProtNLM"/>
    </source>
</evidence>
<organism evidence="1 2">
    <name type="scientific">Psychrobacter pocilloporae</name>
    <dbReference type="NCBI Taxonomy" id="1775882"/>
    <lineage>
        <taxon>Bacteria</taxon>
        <taxon>Pseudomonadati</taxon>
        <taxon>Pseudomonadota</taxon>
        <taxon>Gammaproteobacteria</taxon>
        <taxon>Moraxellales</taxon>
        <taxon>Moraxellaceae</taxon>
        <taxon>Psychrobacter</taxon>
    </lineage>
</organism>
<dbReference type="EMBL" id="PGFT01000001">
    <property type="protein sequence ID" value="MDH4904142.1"/>
    <property type="molecule type" value="Genomic_DNA"/>
</dbReference>
<gene>
    <name evidence="1" type="ORF">CUR83_03490</name>
</gene>
<protein>
    <recommendedName>
        <fullName evidence="3">Phage antitermination protein Q</fullName>
    </recommendedName>
</protein>
<reference evidence="1 2" key="1">
    <citation type="submission" date="2017-11" db="EMBL/GenBank/DDBJ databases">
        <title>Whole genome sequencing of Psychrobacter pocilloporae S6-60T(=JCM 31058T=LMG 29157T).</title>
        <authorList>
            <person name="Das S.K."/>
        </authorList>
    </citation>
    <scope>NUCLEOTIDE SEQUENCE [LARGE SCALE GENOMIC DNA]</scope>
    <source>
        <strain evidence="1 2">S6-60</strain>
    </source>
</reference>
<sequence length="150" mass="17317">MSNDIGKIEATDLLEVQSWLTGWGDYCNRGTVGGHLGYQSPMAKVLNNNVQQSRERSRPVLWDMNDEAYYTLIDRELAGMRQSGDKELMMWAKIIRHYYLYGMSYTKLSKSVVSEYEHGEGTTKRSHVRKVREHLGNAERHIYEAVLVLS</sequence>
<evidence type="ECO:0000313" key="2">
    <source>
        <dbReference type="Proteomes" id="UP001243298"/>
    </source>
</evidence>
<proteinExistence type="predicted"/>
<accession>A0ABT6ISW5</accession>
<dbReference type="RefSeq" id="WP_284719091.1">
    <property type="nucleotide sequence ID" value="NZ_PGFT01000001.1"/>
</dbReference>
<evidence type="ECO:0000313" key="1">
    <source>
        <dbReference type="EMBL" id="MDH4904142.1"/>
    </source>
</evidence>
<comment type="caution">
    <text evidence="1">The sequence shown here is derived from an EMBL/GenBank/DDBJ whole genome shotgun (WGS) entry which is preliminary data.</text>
</comment>
<dbReference type="Proteomes" id="UP001243298">
    <property type="component" value="Unassembled WGS sequence"/>
</dbReference>